<accession>A0A6J5ZNM4</accession>
<protein>
    <submittedName>
        <fullName evidence="1">Unannotated protein</fullName>
    </submittedName>
</protein>
<organism evidence="1">
    <name type="scientific">freshwater metagenome</name>
    <dbReference type="NCBI Taxonomy" id="449393"/>
    <lineage>
        <taxon>unclassified sequences</taxon>
        <taxon>metagenomes</taxon>
        <taxon>ecological metagenomes</taxon>
    </lineage>
</organism>
<name>A0A6J5ZNM4_9ZZZZ</name>
<evidence type="ECO:0000313" key="1">
    <source>
        <dbReference type="EMBL" id="CAB4343835.1"/>
    </source>
</evidence>
<gene>
    <name evidence="1" type="ORF">UFOPK3770_01221</name>
</gene>
<proteinExistence type="predicted"/>
<sequence length="82" mass="9272">MAICECGAQLLTTSLTCPKCGRKFTLDQGQAGNFEAASRVDWDSEFEKLTSGKLQQARVEVGPYKLSWLDRFKRKFKRGSHN</sequence>
<dbReference type="AlphaFoldDB" id="A0A6J5ZNM4"/>
<reference evidence="1" key="1">
    <citation type="submission" date="2020-05" db="EMBL/GenBank/DDBJ databases">
        <authorList>
            <person name="Chiriac C."/>
            <person name="Salcher M."/>
            <person name="Ghai R."/>
            <person name="Kavagutti S V."/>
        </authorList>
    </citation>
    <scope>NUCLEOTIDE SEQUENCE</scope>
</reference>
<dbReference type="EMBL" id="CAESAJ010000176">
    <property type="protein sequence ID" value="CAB4343835.1"/>
    <property type="molecule type" value="Genomic_DNA"/>
</dbReference>